<feature type="compositionally biased region" description="Low complexity" evidence="1">
    <location>
        <begin position="378"/>
        <end position="391"/>
    </location>
</feature>
<comment type="caution">
    <text evidence="2">The sequence shown here is derived from an EMBL/GenBank/DDBJ whole genome shotgun (WGS) entry which is preliminary data.</text>
</comment>
<organism evidence="2 3">
    <name type="scientific">Astrephomene gubernaculifera</name>
    <dbReference type="NCBI Taxonomy" id="47775"/>
    <lineage>
        <taxon>Eukaryota</taxon>
        <taxon>Viridiplantae</taxon>
        <taxon>Chlorophyta</taxon>
        <taxon>core chlorophytes</taxon>
        <taxon>Chlorophyceae</taxon>
        <taxon>CS clade</taxon>
        <taxon>Chlamydomonadales</taxon>
        <taxon>Astrephomenaceae</taxon>
        <taxon>Astrephomene</taxon>
    </lineage>
</organism>
<reference evidence="2 3" key="1">
    <citation type="journal article" date="2021" name="Sci. Rep.">
        <title>Genome sequencing of the multicellular alga Astrephomene provides insights into convergent evolution of germ-soma differentiation.</title>
        <authorList>
            <person name="Yamashita S."/>
            <person name="Yamamoto K."/>
            <person name="Matsuzaki R."/>
            <person name="Suzuki S."/>
            <person name="Yamaguchi H."/>
            <person name="Hirooka S."/>
            <person name="Minakuchi Y."/>
            <person name="Miyagishima S."/>
            <person name="Kawachi M."/>
            <person name="Toyoda A."/>
            <person name="Nozaki H."/>
        </authorList>
    </citation>
    <scope>NUCLEOTIDE SEQUENCE [LARGE SCALE GENOMIC DNA]</scope>
    <source>
        <strain evidence="2 3">NIES-4017</strain>
    </source>
</reference>
<proteinExistence type="predicted"/>
<dbReference type="EMBL" id="BMAR01000021">
    <property type="protein sequence ID" value="GFR48089.1"/>
    <property type="molecule type" value="Genomic_DNA"/>
</dbReference>
<evidence type="ECO:0000313" key="3">
    <source>
        <dbReference type="Proteomes" id="UP001054857"/>
    </source>
</evidence>
<keyword evidence="3" id="KW-1185">Reference proteome</keyword>
<feature type="compositionally biased region" description="Pro residues" evidence="1">
    <location>
        <begin position="600"/>
        <end position="610"/>
    </location>
</feature>
<feature type="compositionally biased region" description="Acidic residues" evidence="1">
    <location>
        <begin position="815"/>
        <end position="832"/>
    </location>
</feature>
<feature type="compositionally biased region" description="Low complexity" evidence="1">
    <location>
        <begin position="773"/>
        <end position="793"/>
    </location>
</feature>
<evidence type="ECO:0000313" key="2">
    <source>
        <dbReference type="EMBL" id="GFR48089.1"/>
    </source>
</evidence>
<feature type="region of interest" description="Disordered" evidence="1">
    <location>
        <begin position="549"/>
        <end position="612"/>
    </location>
</feature>
<feature type="region of interest" description="Disordered" evidence="1">
    <location>
        <begin position="667"/>
        <end position="689"/>
    </location>
</feature>
<sequence>MMGGDGRSAAGSLVRSGGGGAGGGEGEECGDGPNPWLLVYRDRMVGWRGVLSMFRWLQSHGCPSAVSGSHHRQQLLAALRHLGLAIRLYGCPGQQHQQKQPHQQRQQQQRQLPLQGLPSEQGSHPYGSSSSSGGSGSGCSGCRAAAGGVRVAERLAAELLAAAPDVVPCLLALLSNEGCLTVELAAGALADLMALDEQRLAEAAEVLAEAAAAGGRGGGDGGAEQQRQRRRRQLDAPSIMQHVLLGSNSGRTIAAQLRDGVRSPGIVRQVTRCLVNLWACGPVPRVLPLLPPAAAAAGGRGGGAAGDGWAAVLPVLESGVWLLQEYSARGDPMRLIHTLITFRPGLTTTAATSSTSSSSSPSSSAAAAAAAVASTNTTSYRSASSASTTATHSDMDPDAGREASGSGSRSLAGRVSQAAGSSIRAGGGSHGTEALPTDGWRQRSWTGDVPAASTAASTGAPPPLTAIPSATPSAAAVLVGRDGRPVGGTAAALAALGGGTRVVLEAAGRGGAAGGSSGGWQQGGGRQVVELLGGGYDVLLPRGTLPAATSATTPAAPTAAAAASPPNHPTASHAPTTNTNTTPGSGTSGVSSSYSTTTPQPQPQPPPPQPLDREAEEFRLAGWVDPGSGEWLLVRSCVNVPFALTYRGYSDAHGCWGTYTVQHQPQQQQAAGGGGAAGQQGAGQGSSMVAGGLSVRAPRVFRLFRDPSLPPPGELLRLLAAMQEPTQRDEWHPQQPQRQPHAQPQPLQAVRQEQMQRTQQQQERQQQQEKRQQGQQGPTLLGGRPSQQPQQQQRRQKQDGQPDGEDSSDGGWSEIDSDPEEEESTEVDEGESDVGVARVANEAPVNQDVNQHSGPKGDPEVAVRDAAEKVDDEELPHLEPLLPAA</sequence>
<feature type="compositionally biased region" description="Gly residues" evidence="1">
    <location>
        <begin position="671"/>
        <end position="684"/>
    </location>
</feature>
<feature type="compositionally biased region" description="Low complexity" evidence="1">
    <location>
        <begin position="402"/>
        <end position="424"/>
    </location>
</feature>
<protein>
    <submittedName>
        <fullName evidence="2">Uncharacterized protein</fullName>
    </submittedName>
</protein>
<feature type="region of interest" description="Disordered" evidence="1">
    <location>
        <begin position="212"/>
        <end position="233"/>
    </location>
</feature>
<feature type="compositionally biased region" description="Low complexity" evidence="1">
    <location>
        <begin position="94"/>
        <end position="115"/>
    </location>
</feature>
<dbReference type="AlphaFoldDB" id="A0AAD3DTY4"/>
<dbReference type="Proteomes" id="UP001054857">
    <property type="component" value="Unassembled WGS sequence"/>
</dbReference>
<gene>
    <name evidence="2" type="ORF">Agub_g9776</name>
</gene>
<feature type="region of interest" description="Disordered" evidence="1">
    <location>
        <begin position="724"/>
        <end position="885"/>
    </location>
</feature>
<feature type="compositionally biased region" description="Basic and acidic residues" evidence="1">
    <location>
        <begin position="855"/>
        <end position="869"/>
    </location>
</feature>
<feature type="compositionally biased region" description="Low complexity" evidence="1">
    <location>
        <begin position="549"/>
        <end position="599"/>
    </location>
</feature>
<feature type="compositionally biased region" description="Low complexity" evidence="1">
    <location>
        <begin position="450"/>
        <end position="459"/>
    </location>
</feature>
<feature type="region of interest" description="Disordered" evidence="1">
    <location>
        <begin position="1"/>
        <end position="32"/>
    </location>
</feature>
<name>A0AAD3DTY4_9CHLO</name>
<accession>A0AAD3DTY4</accession>
<evidence type="ECO:0000256" key="1">
    <source>
        <dbReference type="SAM" id="MobiDB-lite"/>
    </source>
</evidence>
<feature type="compositionally biased region" description="Low complexity" evidence="1">
    <location>
        <begin position="733"/>
        <end position="765"/>
    </location>
</feature>
<feature type="region of interest" description="Disordered" evidence="1">
    <location>
        <begin position="93"/>
        <end position="134"/>
    </location>
</feature>
<feature type="region of interest" description="Disordered" evidence="1">
    <location>
        <begin position="378"/>
        <end position="465"/>
    </location>
</feature>